<protein>
    <submittedName>
        <fullName evidence="1">Uncharacterized protein</fullName>
    </submittedName>
</protein>
<name>A0A8I6YJ72_HORVV</name>
<keyword evidence="2" id="KW-1185">Reference proteome</keyword>
<dbReference type="EnsemblPlants" id="HORVU.MOREX.r3.7HG0653600.1">
    <property type="protein sequence ID" value="HORVU.MOREX.r3.7HG0653600.1.CDS1"/>
    <property type="gene ID" value="HORVU.MOREX.r3.7HG0653600"/>
</dbReference>
<sequence length="312" mass="34908">MSSSSVESEDGRSTAAVVVGGDGSSRNLLDRAYPQEVWRRGEPCLRPERSRVLLAWTPSMDALEARYRQFVLLASALGDGEVVTPAALLASIEACCGVLPSEVSIQVACPPHDLWLFFSTEEKCTLVLQSSMKFKCCRRWIQFHRWVREIRATLAGLEYKTKLSFEGLPDQAWSMQSFIGVLKDLGGDLIEMIPPKNRRELEVTAWLRDPSKVLKLLDVEITEPKLALCTDPPPESLDEFVTREEASLYGPSSPKKKKTLVYPVICHLKEVVDRGPLLAEDLPDEWLPNEGEDLTRTHKFSIVLGKIDGNVN</sequence>
<dbReference type="AlphaFoldDB" id="A0A8I6YJ72"/>
<reference evidence="2" key="1">
    <citation type="journal article" date="2012" name="Nature">
        <title>A physical, genetic and functional sequence assembly of the barley genome.</title>
        <authorList>
            <consortium name="The International Barley Genome Sequencing Consortium"/>
            <person name="Mayer K.F."/>
            <person name="Waugh R."/>
            <person name="Brown J.W."/>
            <person name="Schulman A."/>
            <person name="Langridge P."/>
            <person name="Platzer M."/>
            <person name="Fincher G.B."/>
            <person name="Muehlbauer G.J."/>
            <person name="Sato K."/>
            <person name="Close T.J."/>
            <person name="Wise R.P."/>
            <person name="Stein N."/>
        </authorList>
    </citation>
    <scope>NUCLEOTIDE SEQUENCE [LARGE SCALE GENOMIC DNA]</scope>
    <source>
        <strain evidence="2">cv. Morex</strain>
    </source>
</reference>
<dbReference type="Proteomes" id="UP000011116">
    <property type="component" value="Chromosome 7H"/>
</dbReference>
<evidence type="ECO:0000313" key="2">
    <source>
        <dbReference type="Proteomes" id="UP000011116"/>
    </source>
</evidence>
<dbReference type="PANTHER" id="PTHR33087:SF40">
    <property type="entry name" value="GENOME ASSEMBLY, CHROMOSOME: II"/>
    <property type="match status" value="1"/>
</dbReference>
<proteinExistence type="predicted"/>
<accession>A0A8I6YJ72</accession>
<organism evidence="1 2">
    <name type="scientific">Hordeum vulgare subsp. vulgare</name>
    <name type="common">Domesticated barley</name>
    <dbReference type="NCBI Taxonomy" id="112509"/>
    <lineage>
        <taxon>Eukaryota</taxon>
        <taxon>Viridiplantae</taxon>
        <taxon>Streptophyta</taxon>
        <taxon>Embryophyta</taxon>
        <taxon>Tracheophyta</taxon>
        <taxon>Spermatophyta</taxon>
        <taxon>Magnoliopsida</taxon>
        <taxon>Liliopsida</taxon>
        <taxon>Poales</taxon>
        <taxon>Poaceae</taxon>
        <taxon>BOP clade</taxon>
        <taxon>Pooideae</taxon>
        <taxon>Triticodae</taxon>
        <taxon>Triticeae</taxon>
        <taxon>Hordeinae</taxon>
        <taxon>Hordeum</taxon>
    </lineage>
</organism>
<dbReference type="PANTHER" id="PTHR33087">
    <property type="entry name" value="OS07G0539200 PROTEIN"/>
    <property type="match status" value="1"/>
</dbReference>
<dbReference type="Gramene" id="HORVU.MOREX.r3.7HG0653600.1">
    <property type="protein sequence ID" value="HORVU.MOREX.r3.7HG0653600.1.CDS1"/>
    <property type="gene ID" value="HORVU.MOREX.r3.7HG0653600"/>
</dbReference>
<reference evidence="1" key="2">
    <citation type="submission" date="2020-10" db="EMBL/GenBank/DDBJ databases">
        <authorList>
            <person name="Scholz U."/>
            <person name="Mascher M."/>
            <person name="Fiebig A."/>
        </authorList>
    </citation>
    <scope>NUCLEOTIDE SEQUENCE [LARGE SCALE GENOMIC DNA]</scope>
    <source>
        <strain evidence="1">cv. Morex</strain>
    </source>
</reference>
<evidence type="ECO:0000313" key="1">
    <source>
        <dbReference type="EnsemblPlants" id="HORVU.MOREX.r3.7HG0653600.1.CDS1"/>
    </source>
</evidence>
<reference evidence="1" key="3">
    <citation type="submission" date="2022-01" db="UniProtKB">
        <authorList>
            <consortium name="EnsemblPlants"/>
        </authorList>
    </citation>
    <scope>IDENTIFICATION</scope>
    <source>
        <strain evidence="1">subsp. vulgare</strain>
    </source>
</reference>
<dbReference type="InterPro" id="IPR053253">
    <property type="entry name" value="Sex_diff_modulator"/>
</dbReference>